<dbReference type="InterPro" id="IPR032774">
    <property type="entry name" value="WG_beta_rep"/>
</dbReference>
<dbReference type="AlphaFoldDB" id="A0A1M5WMW4"/>
<dbReference type="PANTHER" id="PTHR37841">
    <property type="entry name" value="GLR2918 PROTEIN"/>
    <property type="match status" value="1"/>
</dbReference>
<evidence type="ECO:0000313" key="2">
    <source>
        <dbReference type="EMBL" id="SHH88877.1"/>
    </source>
</evidence>
<reference evidence="2 3" key="1">
    <citation type="submission" date="2016-11" db="EMBL/GenBank/DDBJ databases">
        <authorList>
            <person name="Jaros S."/>
            <person name="Januszkiewicz K."/>
            <person name="Wedrychowicz H."/>
        </authorList>
    </citation>
    <scope>NUCLEOTIDE SEQUENCE [LARGE SCALE GENOMIC DNA]</scope>
    <source>
        <strain evidence="2 3">DSM 24574</strain>
    </source>
</reference>
<evidence type="ECO:0000256" key="1">
    <source>
        <dbReference type="SAM" id="SignalP"/>
    </source>
</evidence>
<protein>
    <submittedName>
        <fullName evidence="2">WG containing repeat-containing protein</fullName>
    </submittedName>
</protein>
<dbReference type="RefSeq" id="WP_073141765.1">
    <property type="nucleotide sequence ID" value="NZ_FQWQ01000005.1"/>
</dbReference>
<feature type="chain" id="PRO_5012545050" evidence="1">
    <location>
        <begin position="22"/>
        <end position="350"/>
    </location>
</feature>
<dbReference type="PANTHER" id="PTHR37841:SF1">
    <property type="entry name" value="DUF3298 DOMAIN-CONTAINING PROTEIN"/>
    <property type="match status" value="1"/>
</dbReference>
<sequence length="350" mass="38777">MKMKSLFSVLAVMSLSLTAFSQTLVTQVQPAGNKKWGYANLKGDLIIPAEYEKCYQFSADGWAPIYDKDAKQYYFINLKGEKLNSEVKKFKLIDGLGFDLKGFEDGLVPVRVEDKWGYLNTNGKLAIPAKYDHVTDFDDGFVPVELGEKHFILNTQGEEIPVDASVIDVKGFSENLAPCKTADKKAGFLGTNGKIAIAPQFESVGYFKGGLAWAKTFDKKVGYINTKGDWVIKPTFDTGKDFDPKSGMARVKDASGWAYVNTSGNVMKVPDTDLWGDFSNGLAQGRKNGKVGFFNTKGEWAIQPQFDGSRDFVNGYAAAKQGELWGIIDESGNWVIQPKFDHIKDMELVK</sequence>
<organism evidence="2 3">
    <name type="scientific">Chryseolinea serpens</name>
    <dbReference type="NCBI Taxonomy" id="947013"/>
    <lineage>
        <taxon>Bacteria</taxon>
        <taxon>Pseudomonadati</taxon>
        <taxon>Bacteroidota</taxon>
        <taxon>Cytophagia</taxon>
        <taxon>Cytophagales</taxon>
        <taxon>Fulvivirgaceae</taxon>
        <taxon>Chryseolinea</taxon>
    </lineage>
</organism>
<keyword evidence="3" id="KW-1185">Reference proteome</keyword>
<dbReference type="Pfam" id="PF14903">
    <property type="entry name" value="WG_beta_rep"/>
    <property type="match status" value="5"/>
</dbReference>
<dbReference type="EMBL" id="FQWQ01000005">
    <property type="protein sequence ID" value="SHH88877.1"/>
    <property type="molecule type" value="Genomic_DNA"/>
</dbReference>
<dbReference type="Proteomes" id="UP000184212">
    <property type="component" value="Unassembled WGS sequence"/>
</dbReference>
<evidence type="ECO:0000313" key="3">
    <source>
        <dbReference type="Proteomes" id="UP000184212"/>
    </source>
</evidence>
<name>A0A1M5WMW4_9BACT</name>
<accession>A0A1M5WMW4</accession>
<dbReference type="SUPFAM" id="SSF69360">
    <property type="entry name" value="Cell wall binding repeat"/>
    <property type="match status" value="1"/>
</dbReference>
<keyword evidence="1" id="KW-0732">Signal</keyword>
<gene>
    <name evidence="2" type="ORF">SAMN04488109_5848</name>
</gene>
<feature type="signal peptide" evidence="1">
    <location>
        <begin position="1"/>
        <end position="21"/>
    </location>
</feature>
<proteinExistence type="predicted"/>
<dbReference type="OrthoDB" id="2485468at2"/>
<dbReference type="STRING" id="947013.SAMN04488109_5848"/>